<dbReference type="Gene3D" id="3.40.640.10">
    <property type="entry name" value="Type I PLP-dependent aspartate aminotransferase-like (Major domain)"/>
    <property type="match status" value="1"/>
</dbReference>
<dbReference type="Gene3D" id="3.90.1150.10">
    <property type="entry name" value="Aspartate Aminotransferase, domain 1"/>
    <property type="match status" value="1"/>
</dbReference>
<keyword evidence="9" id="KW-1185">Reference proteome</keyword>
<feature type="domain" description="Aminotransferase class I/classII large" evidence="7">
    <location>
        <begin position="29"/>
        <end position="387"/>
    </location>
</feature>
<dbReference type="InterPro" id="IPR004839">
    <property type="entry name" value="Aminotransferase_I/II_large"/>
</dbReference>
<keyword evidence="5" id="KW-0808">Transferase</keyword>
<keyword evidence="4 8" id="KW-0032">Aminotransferase</keyword>
<dbReference type="Proteomes" id="UP000016064">
    <property type="component" value="Unassembled WGS sequence"/>
</dbReference>
<name>A0ABN0N045_9CHLA</name>
<dbReference type="Pfam" id="PF00155">
    <property type="entry name" value="Aminotran_1_2"/>
    <property type="match status" value="1"/>
</dbReference>
<evidence type="ECO:0000256" key="5">
    <source>
        <dbReference type="ARBA" id="ARBA00022679"/>
    </source>
</evidence>
<dbReference type="PANTHER" id="PTHR11879">
    <property type="entry name" value="ASPARTATE AMINOTRANSFERASE"/>
    <property type="match status" value="1"/>
</dbReference>
<comment type="similarity">
    <text evidence="2">Belongs to the class-I pyridoxal-phosphate-dependent aminotransferase family.</text>
</comment>
<dbReference type="InterPro" id="IPR000796">
    <property type="entry name" value="Asp_trans"/>
</dbReference>
<sequence>MSFFYHLPTFSPDSILGLQKLFLEDARAEKVNLVIGVFESPNKKYGGFSSVRKAQNVFLEDEINKRYLPVIGLGSYLDEMRDLSFGDIDPDNVFGCQALGGTGALHVGALVFSMAGLSGKVFIPEQTWGNHIRIFAQQGLQVERYPYYDVGSRGLDFSKTLSALRNAPEKSLVLFHCCCHNPTGVDFTENMWNDLAAVCKERNLLPFFDMAYLGFAENLESDRRPVRIFIDAGLTVFIAGCASKNFALYGERVGYFAVHSTCKDDLERISSCVQEKVRGEYSSPVRDGAMVVSTILSNPYLRQEWISELDMIRTSLQTLRTKFVQEMRSSIGHSFDFIGSQRGFFGYPGFSTKQVDFLREEKGIYTTSGGRFNLNGITNKNMQYVIQGFSEAYELSESS</sequence>
<proteinExistence type="inferred from homology"/>
<dbReference type="PRINTS" id="PR00799">
    <property type="entry name" value="TRANSAMINASE"/>
</dbReference>
<comment type="caution">
    <text evidence="8">The sequence shown here is derived from an EMBL/GenBank/DDBJ whole genome shotgun (WGS) entry which is preliminary data.</text>
</comment>
<dbReference type="CDD" id="cd00609">
    <property type="entry name" value="AAT_like"/>
    <property type="match status" value="1"/>
</dbReference>
<dbReference type="PANTHER" id="PTHR11879:SF22">
    <property type="entry name" value="ASPARTATE AMINOTRANSFERASE, MITOCHONDRIAL"/>
    <property type="match status" value="1"/>
</dbReference>
<protein>
    <submittedName>
        <fullName evidence="8">Aminotransferase class I and II family protein</fullName>
    </submittedName>
</protein>
<evidence type="ECO:0000256" key="4">
    <source>
        <dbReference type="ARBA" id="ARBA00022576"/>
    </source>
</evidence>
<dbReference type="SUPFAM" id="SSF53383">
    <property type="entry name" value="PLP-dependent transferases"/>
    <property type="match status" value="1"/>
</dbReference>
<dbReference type="InterPro" id="IPR015424">
    <property type="entry name" value="PyrdxlP-dep_Trfase"/>
</dbReference>
<evidence type="ECO:0000313" key="9">
    <source>
        <dbReference type="Proteomes" id="UP000016064"/>
    </source>
</evidence>
<accession>A0ABN0N045</accession>
<dbReference type="EMBL" id="APJW01000001">
    <property type="protein sequence ID" value="EQM62955.1"/>
    <property type="molecule type" value="Genomic_DNA"/>
</dbReference>
<dbReference type="GO" id="GO:0008483">
    <property type="term" value="F:transaminase activity"/>
    <property type="evidence" value="ECO:0007669"/>
    <property type="project" value="UniProtKB-KW"/>
</dbReference>
<comment type="subunit">
    <text evidence="3">Homodimer.</text>
</comment>
<keyword evidence="6" id="KW-0663">Pyridoxal phosphate</keyword>
<evidence type="ECO:0000256" key="1">
    <source>
        <dbReference type="ARBA" id="ARBA00001933"/>
    </source>
</evidence>
<evidence type="ECO:0000256" key="3">
    <source>
        <dbReference type="ARBA" id="ARBA00011738"/>
    </source>
</evidence>
<evidence type="ECO:0000259" key="7">
    <source>
        <dbReference type="Pfam" id="PF00155"/>
    </source>
</evidence>
<evidence type="ECO:0000256" key="2">
    <source>
        <dbReference type="ARBA" id="ARBA00007441"/>
    </source>
</evidence>
<dbReference type="NCBIfam" id="NF006719">
    <property type="entry name" value="PRK09257.1"/>
    <property type="match status" value="1"/>
</dbReference>
<evidence type="ECO:0000313" key="8">
    <source>
        <dbReference type="EMBL" id="EQM62955.1"/>
    </source>
</evidence>
<dbReference type="InterPro" id="IPR015421">
    <property type="entry name" value="PyrdxlP-dep_Trfase_major"/>
</dbReference>
<dbReference type="RefSeq" id="WP_020370718.1">
    <property type="nucleotide sequence ID" value="NZ_APJW01000001.1"/>
</dbReference>
<dbReference type="InterPro" id="IPR015422">
    <property type="entry name" value="PyrdxlP-dep_Trfase_small"/>
</dbReference>
<gene>
    <name evidence="8" type="ORF">H359_0065</name>
</gene>
<reference evidence="8 9" key="1">
    <citation type="submission" date="2013-07" db="EMBL/GenBank/DDBJ databases">
        <title>Isolation of a new Chlamydia species from the feral Sacred Ibis (Threskiornis aethiopicus): Chlamydia ibidis.</title>
        <authorList>
            <person name="Vorimore F."/>
            <person name="Hsia R.-C."/>
            <person name="Huot-Creasy H."/>
            <person name="Bastian S."/>
            <person name="Deruyter L."/>
            <person name="Passet A."/>
            <person name="Sachse K."/>
            <person name="Bavoil P."/>
            <person name="Myers G."/>
            <person name="Laroucau K."/>
        </authorList>
    </citation>
    <scope>NUCLEOTIDE SEQUENCE [LARGE SCALE GENOMIC DNA]</scope>
    <source>
        <strain evidence="8 9">10-1398/6</strain>
    </source>
</reference>
<comment type="cofactor">
    <cofactor evidence="1">
        <name>pyridoxal 5'-phosphate</name>
        <dbReference type="ChEBI" id="CHEBI:597326"/>
    </cofactor>
</comment>
<evidence type="ECO:0000256" key="6">
    <source>
        <dbReference type="ARBA" id="ARBA00022898"/>
    </source>
</evidence>
<organism evidence="8 9">
    <name type="scientific">Chlamydia ibidis 10-1398/6</name>
    <dbReference type="NCBI Taxonomy" id="1046581"/>
    <lineage>
        <taxon>Bacteria</taxon>
        <taxon>Pseudomonadati</taxon>
        <taxon>Chlamydiota</taxon>
        <taxon>Chlamydiia</taxon>
        <taxon>Chlamydiales</taxon>
        <taxon>Chlamydiaceae</taxon>
        <taxon>Chlamydia/Chlamydophila group</taxon>
        <taxon>Chlamydia</taxon>
    </lineage>
</organism>